<dbReference type="InterPro" id="IPR018114">
    <property type="entry name" value="TRYPSIN_HIS"/>
</dbReference>
<accession>A0AAV2RUW6</accession>
<dbReference type="PROSITE" id="PS00134">
    <property type="entry name" value="TRYPSIN_HIS"/>
    <property type="match status" value="1"/>
</dbReference>
<protein>
    <recommendedName>
        <fullName evidence="5">Peptidase S1 domain-containing protein</fullName>
    </recommendedName>
</protein>
<dbReference type="Gene3D" id="2.40.10.10">
    <property type="entry name" value="Trypsin-like serine proteases"/>
    <property type="match status" value="1"/>
</dbReference>
<dbReference type="PANTHER" id="PTHR24252">
    <property type="entry name" value="ACROSIN-RELATED"/>
    <property type="match status" value="1"/>
</dbReference>
<dbReference type="GO" id="GO:0006508">
    <property type="term" value="P:proteolysis"/>
    <property type="evidence" value="ECO:0007669"/>
    <property type="project" value="UniProtKB-KW"/>
</dbReference>
<dbReference type="SUPFAM" id="SSF50494">
    <property type="entry name" value="Trypsin-like serine proteases"/>
    <property type="match status" value="1"/>
</dbReference>
<dbReference type="InterPro" id="IPR001254">
    <property type="entry name" value="Trypsin_dom"/>
</dbReference>
<dbReference type="Pfam" id="PF00089">
    <property type="entry name" value="Trypsin"/>
    <property type="match status" value="1"/>
</dbReference>
<feature type="domain" description="Peptidase S1" evidence="5">
    <location>
        <begin position="132"/>
        <end position="383"/>
    </location>
</feature>
<evidence type="ECO:0000313" key="6">
    <source>
        <dbReference type="EMBL" id="CAL4144918.1"/>
    </source>
</evidence>
<comment type="similarity">
    <text evidence="2">Belongs to the peptidase S1 family. CLIP subfamily.</text>
</comment>
<feature type="compositionally biased region" description="Pro residues" evidence="4">
    <location>
        <begin position="13"/>
        <end position="64"/>
    </location>
</feature>
<keyword evidence="1" id="KW-1015">Disulfide bond</keyword>
<organism evidence="6 7">
    <name type="scientific">Meganyctiphanes norvegica</name>
    <name type="common">Northern krill</name>
    <name type="synonym">Thysanopoda norvegica</name>
    <dbReference type="NCBI Taxonomy" id="48144"/>
    <lineage>
        <taxon>Eukaryota</taxon>
        <taxon>Metazoa</taxon>
        <taxon>Ecdysozoa</taxon>
        <taxon>Arthropoda</taxon>
        <taxon>Crustacea</taxon>
        <taxon>Multicrustacea</taxon>
        <taxon>Malacostraca</taxon>
        <taxon>Eumalacostraca</taxon>
        <taxon>Eucarida</taxon>
        <taxon>Euphausiacea</taxon>
        <taxon>Euphausiidae</taxon>
        <taxon>Meganyctiphanes</taxon>
    </lineage>
</organism>
<feature type="non-terminal residue" evidence="6">
    <location>
        <position position="390"/>
    </location>
</feature>
<dbReference type="InterPro" id="IPR043504">
    <property type="entry name" value="Peptidase_S1_PA_chymotrypsin"/>
</dbReference>
<evidence type="ECO:0000256" key="3">
    <source>
        <dbReference type="RuleBase" id="RU363034"/>
    </source>
</evidence>
<evidence type="ECO:0000256" key="2">
    <source>
        <dbReference type="ARBA" id="ARBA00024195"/>
    </source>
</evidence>
<evidence type="ECO:0000256" key="4">
    <source>
        <dbReference type="SAM" id="MobiDB-lite"/>
    </source>
</evidence>
<feature type="compositionally biased region" description="Pro residues" evidence="4">
    <location>
        <begin position="99"/>
        <end position="119"/>
    </location>
</feature>
<dbReference type="PANTHER" id="PTHR24252:SF7">
    <property type="entry name" value="HYALIN"/>
    <property type="match status" value="1"/>
</dbReference>
<reference evidence="6 7" key="1">
    <citation type="submission" date="2024-05" db="EMBL/GenBank/DDBJ databases">
        <authorList>
            <person name="Wallberg A."/>
        </authorList>
    </citation>
    <scope>NUCLEOTIDE SEQUENCE [LARGE SCALE GENOMIC DNA]</scope>
</reference>
<gene>
    <name evidence="6" type="ORF">MNOR_LOCUS29582</name>
</gene>
<name>A0AAV2RUW6_MEGNR</name>
<dbReference type="PROSITE" id="PS00135">
    <property type="entry name" value="TRYPSIN_SER"/>
    <property type="match status" value="1"/>
</dbReference>
<keyword evidence="3" id="KW-0645">Protease</keyword>
<dbReference type="FunFam" id="2.40.10.10:FF:000068">
    <property type="entry name" value="transmembrane protease serine 2"/>
    <property type="match status" value="1"/>
</dbReference>
<dbReference type="SMART" id="SM00020">
    <property type="entry name" value="Tryp_SPc"/>
    <property type="match status" value="1"/>
</dbReference>
<evidence type="ECO:0000313" key="7">
    <source>
        <dbReference type="Proteomes" id="UP001497623"/>
    </source>
</evidence>
<dbReference type="AlphaFoldDB" id="A0AAV2RUW6"/>
<sequence>MAGKQYIGRQRIPPTPTPVPPTPTPVPPTPTPVPPTLTPEPPTTALPTSEPPTTTPPTTSPPTTAPTTTEPPTSSPPTSAPPTTAPPTSAPPTTALPTSAPPTTAPPTTAPPTTAPPTPTIRCGIENTDRRIVNGNAVSFARKYSWQVGLTSGPGFSYYCGGSIITDKHILTAAHCFYDPSTCVENIPAAVYVGIGDHNWAATNDNHADFPAPIRMQSVSIHENYHCPTIINDIAVIELTTPIDLLKHLDSIHPICLPNDNSNTYEGLLAIISGWGSTVGYNPGETPAPSFPNVLQEAQVTVRSNADCRIPDQNLCAGTDDGFETGGKDTCQGDSGGPIYVKESGQHVQIGVVSYGRGCASKGNSGVYARVGFFLDWIKSNVGSEATYTL</sequence>
<dbReference type="InterPro" id="IPR009003">
    <property type="entry name" value="Peptidase_S1_PA"/>
</dbReference>
<proteinExistence type="inferred from homology"/>
<dbReference type="GO" id="GO:0004252">
    <property type="term" value="F:serine-type endopeptidase activity"/>
    <property type="evidence" value="ECO:0007669"/>
    <property type="project" value="InterPro"/>
</dbReference>
<dbReference type="InterPro" id="IPR033116">
    <property type="entry name" value="TRYPSIN_SER"/>
</dbReference>
<dbReference type="InterPro" id="IPR001314">
    <property type="entry name" value="Peptidase_S1A"/>
</dbReference>
<feature type="compositionally biased region" description="Pro residues" evidence="4">
    <location>
        <begin position="73"/>
        <end position="90"/>
    </location>
</feature>
<dbReference type="CDD" id="cd00190">
    <property type="entry name" value="Tryp_SPc"/>
    <property type="match status" value="1"/>
</dbReference>
<evidence type="ECO:0000256" key="1">
    <source>
        <dbReference type="ARBA" id="ARBA00023157"/>
    </source>
</evidence>
<dbReference type="PROSITE" id="PS50240">
    <property type="entry name" value="TRYPSIN_DOM"/>
    <property type="match status" value="1"/>
</dbReference>
<dbReference type="Proteomes" id="UP001497623">
    <property type="component" value="Unassembled WGS sequence"/>
</dbReference>
<feature type="region of interest" description="Disordered" evidence="4">
    <location>
        <begin position="1"/>
        <end position="123"/>
    </location>
</feature>
<dbReference type="PRINTS" id="PR00722">
    <property type="entry name" value="CHYMOTRYPSIN"/>
</dbReference>
<keyword evidence="3" id="KW-0378">Hydrolase</keyword>
<dbReference type="FunFam" id="2.40.10.10:FF:000002">
    <property type="entry name" value="Transmembrane protease serine"/>
    <property type="match status" value="1"/>
</dbReference>
<keyword evidence="3" id="KW-0720">Serine protease</keyword>
<dbReference type="EMBL" id="CAXKWB010034525">
    <property type="protein sequence ID" value="CAL4144918.1"/>
    <property type="molecule type" value="Genomic_DNA"/>
</dbReference>
<keyword evidence="7" id="KW-1185">Reference proteome</keyword>
<evidence type="ECO:0000259" key="5">
    <source>
        <dbReference type="PROSITE" id="PS50240"/>
    </source>
</evidence>
<comment type="caution">
    <text evidence="6">The sequence shown here is derived from an EMBL/GenBank/DDBJ whole genome shotgun (WGS) entry which is preliminary data.</text>
</comment>